<reference evidence="3 4" key="1">
    <citation type="submission" date="2018-08" db="EMBL/GenBank/DDBJ databases">
        <title>A genome reference for cultivated species of the human gut microbiota.</title>
        <authorList>
            <person name="Zou Y."/>
            <person name="Xue W."/>
            <person name="Luo G."/>
        </authorList>
    </citation>
    <scope>NUCLEOTIDE SEQUENCE [LARGE SCALE GENOMIC DNA]</scope>
    <source>
        <strain evidence="3 4">AF18-46</strain>
    </source>
</reference>
<keyword evidence="1" id="KW-0472">Membrane</keyword>
<feature type="transmembrane region" description="Helical" evidence="1">
    <location>
        <begin position="590"/>
        <end position="608"/>
    </location>
</feature>
<evidence type="ECO:0000256" key="2">
    <source>
        <dbReference type="SAM" id="SignalP"/>
    </source>
</evidence>
<protein>
    <submittedName>
        <fullName evidence="3">DUF885 domain-containing protein</fullName>
    </submittedName>
</protein>
<dbReference type="Pfam" id="PF05960">
    <property type="entry name" value="DUF885"/>
    <property type="match status" value="1"/>
</dbReference>
<proteinExistence type="predicted"/>
<feature type="chain" id="PRO_5019503827" evidence="2">
    <location>
        <begin position="25"/>
        <end position="617"/>
    </location>
</feature>
<dbReference type="PANTHER" id="PTHR33361">
    <property type="entry name" value="GLR0591 PROTEIN"/>
    <property type="match status" value="1"/>
</dbReference>
<dbReference type="EMBL" id="QRWX01000003">
    <property type="protein sequence ID" value="RGT55031.1"/>
    <property type="molecule type" value="Genomic_DNA"/>
</dbReference>
<keyword evidence="2" id="KW-0732">Signal</keyword>
<dbReference type="PANTHER" id="PTHR33361:SF2">
    <property type="entry name" value="DUF885 DOMAIN-CONTAINING PROTEIN"/>
    <property type="match status" value="1"/>
</dbReference>
<dbReference type="InterPro" id="IPR010281">
    <property type="entry name" value="DUF885"/>
</dbReference>
<dbReference type="AlphaFoldDB" id="A0A412PCX3"/>
<organism evidence="3 4">
    <name type="scientific">Solobacterium moorei</name>
    <dbReference type="NCBI Taxonomy" id="102148"/>
    <lineage>
        <taxon>Bacteria</taxon>
        <taxon>Bacillati</taxon>
        <taxon>Bacillota</taxon>
        <taxon>Erysipelotrichia</taxon>
        <taxon>Erysipelotrichales</taxon>
        <taxon>Erysipelotrichaceae</taxon>
        <taxon>Solobacterium</taxon>
    </lineage>
</organism>
<feature type="signal peptide" evidence="2">
    <location>
        <begin position="1"/>
        <end position="24"/>
    </location>
</feature>
<evidence type="ECO:0000256" key="1">
    <source>
        <dbReference type="SAM" id="Phobius"/>
    </source>
</evidence>
<evidence type="ECO:0000313" key="3">
    <source>
        <dbReference type="EMBL" id="RGT55031.1"/>
    </source>
</evidence>
<name>A0A412PCX3_9FIRM</name>
<accession>A0A412PCX3</accession>
<dbReference type="Proteomes" id="UP000284731">
    <property type="component" value="Unassembled WGS sequence"/>
</dbReference>
<sequence length="617" mass="70259">MKIRKFLLGLIAMALLCVISPVHAEETNADFDQFMRNEFIEMMGNDYTSLHFALKDYEKYGITKPKPTIGEPPTLDNSESIAKVEESLKALEKFNYDELSDVQQHDYDTYKYYLESTRELLNYPMFDFQFLPNHGIQSNLITNFTEFVFYKQEDIDDYLSVLESVPAYIEGALEVTRTQVQNGYFMTDAALDSTLDGIEKFVAKTDNNPLIQIFNQNVDKFEGLTEEQRTAYKEKNRDFILNTYIPEYQKLAQELETFRGTRTSLSLYDLPDGKEYYAALLRSKSSSSASLQELFELTDEQLKKLIDEARTLYLNAKKDDDLEEALPEKDPTEILNTLQGHLQEFPEGPEVTFTASYLDSSVANDGIVAYYMQPPIDDIVNNVIKINGDNVNSTNEMYSTLAHEGFPGHLFQITWYLNTNPNPLRTQLSNIGYTEGWAMYCEDVSWAYSDLNDGAKEENRINTNLNYILPAQADFLVNGMGWDEKKLGKYYESLGLNASAASNVIAAVTQEPGSIVPYGVGLTYYLHFRDQAQSALGKKYDVVEFNRMLLTHGDRPFDIVQKDLEKYLEASGASVTTSTSNKPFINLGKIGLWVSLAATVLILVVVFIRKKKENNYQ</sequence>
<keyword evidence="1" id="KW-0812">Transmembrane</keyword>
<keyword evidence="1" id="KW-1133">Transmembrane helix</keyword>
<gene>
    <name evidence="3" type="ORF">DWX20_07645</name>
</gene>
<evidence type="ECO:0000313" key="4">
    <source>
        <dbReference type="Proteomes" id="UP000284731"/>
    </source>
</evidence>
<comment type="caution">
    <text evidence="3">The sequence shown here is derived from an EMBL/GenBank/DDBJ whole genome shotgun (WGS) entry which is preliminary data.</text>
</comment>
<dbReference type="RefSeq" id="WP_118765073.1">
    <property type="nucleotide sequence ID" value="NZ_CABJCF010000003.1"/>
</dbReference>